<dbReference type="RefSeq" id="WP_245917418.1">
    <property type="nucleotide sequence ID" value="NZ_PVTR01000019.1"/>
</dbReference>
<evidence type="ECO:0000313" key="1">
    <source>
        <dbReference type="EMBL" id="PRY84551.1"/>
    </source>
</evidence>
<proteinExistence type="predicted"/>
<sequence>MEKVAPPKIDLEKKLITDAQAQSKVERQVIVHVSISTGHSWWQIRIWPSTFLIPREGGEKSKLLNADKIPFFPQWLHVFGPKHHFTLIFEGLPKDCEEFDLVEEIPQEGGFEVLGICRNQTDVYHVEIFD</sequence>
<accession>A0A2T0WCX1</accession>
<evidence type="ECO:0000313" key="2">
    <source>
        <dbReference type="Proteomes" id="UP000238157"/>
    </source>
</evidence>
<reference evidence="1 2" key="1">
    <citation type="submission" date="2018-03" db="EMBL/GenBank/DDBJ databases">
        <title>Genomic Encyclopedia of Archaeal and Bacterial Type Strains, Phase II (KMG-II): from individual species to whole genera.</title>
        <authorList>
            <person name="Goeker M."/>
        </authorList>
    </citation>
    <scope>NUCLEOTIDE SEQUENCE [LARGE SCALE GENOMIC DNA]</scope>
    <source>
        <strain evidence="1 2">DSM 27929</strain>
    </source>
</reference>
<organism evidence="1 2">
    <name type="scientific">Mongoliibacter ruber</name>
    <dbReference type="NCBI Taxonomy" id="1750599"/>
    <lineage>
        <taxon>Bacteria</taxon>
        <taxon>Pseudomonadati</taxon>
        <taxon>Bacteroidota</taxon>
        <taxon>Cytophagia</taxon>
        <taxon>Cytophagales</taxon>
        <taxon>Cyclobacteriaceae</taxon>
        <taxon>Mongoliibacter</taxon>
    </lineage>
</organism>
<keyword evidence="2" id="KW-1185">Reference proteome</keyword>
<dbReference type="AlphaFoldDB" id="A0A2T0WCX1"/>
<dbReference type="Proteomes" id="UP000238157">
    <property type="component" value="Unassembled WGS sequence"/>
</dbReference>
<dbReference type="EMBL" id="PVTR01000019">
    <property type="protein sequence ID" value="PRY84551.1"/>
    <property type="molecule type" value="Genomic_DNA"/>
</dbReference>
<gene>
    <name evidence="1" type="ORF">CLW00_11912</name>
</gene>
<name>A0A2T0WCX1_9BACT</name>
<protein>
    <submittedName>
        <fullName evidence="1">Uncharacterized protein</fullName>
    </submittedName>
</protein>
<comment type="caution">
    <text evidence="1">The sequence shown here is derived from an EMBL/GenBank/DDBJ whole genome shotgun (WGS) entry which is preliminary data.</text>
</comment>